<evidence type="ECO:0000256" key="1">
    <source>
        <dbReference type="SAM" id="Phobius"/>
    </source>
</evidence>
<name>A0A7W5YAK2_9ACTN</name>
<keyword evidence="2" id="KW-0282">Flagellum</keyword>
<dbReference type="EMBL" id="JACIBV010000001">
    <property type="protein sequence ID" value="MBB3730476.1"/>
    <property type="molecule type" value="Genomic_DNA"/>
</dbReference>
<gene>
    <name evidence="2" type="ORF">FHR33_006336</name>
</gene>
<keyword evidence="1" id="KW-1133">Transmembrane helix</keyword>
<proteinExistence type="predicted"/>
<protein>
    <submittedName>
        <fullName evidence="2">Flagellar basal body-associated protein FliL</fullName>
    </submittedName>
</protein>
<evidence type="ECO:0000313" key="3">
    <source>
        <dbReference type="Proteomes" id="UP000579945"/>
    </source>
</evidence>
<evidence type="ECO:0000313" key="2">
    <source>
        <dbReference type="EMBL" id="MBB3730476.1"/>
    </source>
</evidence>
<organism evidence="2 3">
    <name type="scientific">Nonomuraea dietziae</name>
    <dbReference type="NCBI Taxonomy" id="65515"/>
    <lineage>
        <taxon>Bacteria</taxon>
        <taxon>Bacillati</taxon>
        <taxon>Actinomycetota</taxon>
        <taxon>Actinomycetes</taxon>
        <taxon>Streptosporangiales</taxon>
        <taxon>Streptosporangiaceae</taxon>
        <taxon>Nonomuraea</taxon>
    </lineage>
</organism>
<feature type="transmembrane region" description="Helical" evidence="1">
    <location>
        <begin position="6"/>
        <end position="27"/>
    </location>
</feature>
<reference evidence="2 3" key="1">
    <citation type="submission" date="2020-08" db="EMBL/GenBank/DDBJ databases">
        <title>Sequencing the genomes of 1000 actinobacteria strains.</title>
        <authorList>
            <person name="Klenk H.-P."/>
        </authorList>
    </citation>
    <scope>NUCLEOTIDE SEQUENCE [LARGE SCALE GENOMIC DNA]</scope>
    <source>
        <strain evidence="2 3">DSM 44320</strain>
    </source>
</reference>
<dbReference type="AlphaFoldDB" id="A0A7W5YAK2"/>
<accession>A0A7W5YAK2</accession>
<keyword evidence="2" id="KW-0969">Cilium</keyword>
<dbReference type="GeneID" id="95392621"/>
<comment type="caution">
    <text evidence="2">The sequence shown here is derived from an EMBL/GenBank/DDBJ whole genome shotgun (WGS) entry which is preliminary data.</text>
</comment>
<dbReference type="RefSeq" id="WP_183655218.1">
    <property type="nucleotide sequence ID" value="NZ_BAAAXX010000160.1"/>
</dbReference>
<keyword evidence="3" id="KW-1185">Reference proteome</keyword>
<keyword evidence="1" id="KW-0472">Membrane</keyword>
<keyword evidence="1" id="KW-0812">Transmembrane</keyword>
<keyword evidence="2" id="KW-0966">Cell projection</keyword>
<dbReference type="Proteomes" id="UP000579945">
    <property type="component" value="Unassembled WGS sequence"/>
</dbReference>
<sequence length="84" mass="8738">MLEAAIILALIIASGAAGVFVVVVIGIHHEDGRSSATGAPPGPIHAGTRRILGFTVDHTGCRYATNDQHAPFDCPTCDTKERAT</sequence>